<dbReference type="SMR" id="A0A5M7BIJ6"/>
<dbReference type="SUPFAM" id="SSF55961">
    <property type="entry name" value="Bet v1-like"/>
    <property type="match status" value="1"/>
</dbReference>
<reference evidence="3 4" key="1">
    <citation type="submission" date="2019-09" db="EMBL/GenBank/DDBJ databases">
        <title>Draft genome sequence of the thermophilic Saccharopolyspora hirsuta VKM Ac-666T.</title>
        <authorList>
            <person name="Lobastova T.G."/>
            <person name="Fokina V."/>
            <person name="Bragin E.Y."/>
            <person name="Shtratnikova V.Y."/>
            <person name="Starodumova I.P."/>
            <person name="Tarlachkov S.V."/>
            <person name="Donova M.V."/>
        </authorList>
    </citation>
    <scope>NUCLEOTIDE SEQUENCE [LARGE SCALE GENOMIC DNA]</scope>
    <source>
        <strain evidence="3 4">VKM Ac-666</strain>
    </source>
</reference>
<feature type="domain" description="Activator of Hsp90 ATPase homologue 1/2-like C-terminal" evidence="2">
    <location>
        <begin position="36"/>
        <end position="146"/>
    </location>
</feature>
<organism evidence="3 4">
    <name type="scientific">Saccharopolyspora hirsuta</name>
    <dbReference type="NCBI Taxonomy" id="1837"/>
    <lineage>
        <taxon>Bacteria</taxon>
        <taxon>Bacillati</taxon>
        <taxon>Actinomycetota</taxon>
        <taxon>Actinomycetes</taxon>
        <taxon>Pseudonocardiales</taxon>
        <taxon>Pseudonocardiaceae</taxon>
        <taxon>Saccharopolyspora</taxon>
    </lineage>
</organism>
<dbReference type="EMBL" id="VWPH01000017">
    <property type="protein sequence ID" value="KAA5826865.1"/>
    <property type="molecule type" value="Genomic_DNA"/>
</dbReference>
<protein>
    <submittedName>
        <fullName evidence="3">SRPBCC family protein</fullName>
    </submittedName>
</protein>
<gene>
    <name evidence="3" type="ORF">F1721_30685</name>
</gene>
<evidence type="ECO:0000313" key="4">
    <source>
        <dbReference type="Proteomes" id="UP000323946"/>
    </source>
</evidence>
<dbReference type="InterPro" id="IPR023393">
    <property type="entry name" value="START-like_dom_sf"/>
</dbReference>
<proteinExistence type="inferred from homology"/>
<dbReference type="InterPro" id="IPR013538">
    <property type="entry name" value="ASHA1/2-like_C"/>
</dbReference>
<dbReference type="CDD" id="cd08899">
    <property type="entry name" value="SRPBCC_CalC_Aha1-like_6"/>
    <property type="match status" value="1"/>
</dbReference>
<keyword evidence="4" id="KW-1185">Reference proteome</keyword>
<evidence type="ECO:0000256" key="1">
    <source>
        <dbReference type="ARBA" id="ARBA00006817"/>
    </source>
</evidence>
<accession>A0A5M7BIJ6</accession>
<comment type="similarity">
    <text evidence="1">Belongs to the AHA1 family.</text>
</comment>
<dbReference type="AlphaFoldDB" id="A0A5M7BIJ6"/>
<dbReference type="Proteomes" id="UP000323946">
    <property type="component" value="Unassembled WGS sequence"/>
</dbReference>
<name>A0A5M7BIJ6_SACHI</name>
<dbReference type="Pfam" id="PF08327">
    <property type="entry name" value="AHSA1"/>
    <property type="match status" value="1"/>
</dbReference>
<dbReference type="Gene3D" id="3.30.530.20">
    <property type="match status" value="1"/>
</dbReference>
<dbReference type="RefSeq" id="WP_150070315.1">
    <property type="nucleotide sequence ID" value="NZ_JBEPDJ010000004.1"/>
</dbReference>
<evidence type="ECO:0000313" key="3">
    <source>
        <dbReference type="EMBL" id="KAA5826865.1"/>
    </source>
</evidence>
<sequence>MNEPTDQIDAAHRQLGTRDLDSGAAKVLTISRTYAAEIDDVWDACTDPERIRRWLLPISGELRLGGRYQLEGNAGGVIERCDPPKSFAATWEYGGNVSWIEVRLAADPAGGTRFELQHTAHVDDHWDRYGPGAVGIGWDLSLLGLAIHLAGQAVPEEAEWAATEPGVEFMKLSGQRWCEADIAGGADPDAARAAADRTIAAYTGDS</sequence>
<evidence type="ECO:0000259" key="2">
    <source>
        <dbReference type="Pfam" id="PF08327"/>
    </source>
</evidence>
<dbReference type="OrthoDB" id="8117292at2"/>
<comment type="caution">
    <text evidence="3">The sequence shown here is derived from an EMBL/GenBank/DDBJ whole genome shotgun (WGS) entry which is preliminary data.</text>
</comment>